<dbReference type="Proteomes" id="UP000652761">
    <property type="component" value="Unassembled WGS sequence"/>
</dbReference>
<protein>
    <submittedName>
        <fullName evidence="2">Uncharacterized protein</fullName>
    </submittedName>
</protein>
<feature type="region of interest" description="Disordered" evidence="1">
    <location>
        <begin position="27"/>
        <end position="84"/>
    </location>
</feature>
<dbReference type="EMBL" id="NMUH01000124">
    <property type="protein sequence ID" value="MQL72233.1"/>
    <property type="molecule type" value="Genomic_DNA"/>
</dbReference>
<evidence type="ECO:0000313" key="2">
    <source>
        <dbReference type="EMBL" id="MQL72233.1"/>
    </source>
</evidence>
<accession>A0A843TS09</accession>
<name>A0A843TS09_COLES</name>
<gene>
    <name evidence="2" type="ORF">Taro_004567</name>
</gene>
<keyword evidence="3" id="KW-1185">Reference proteome</keyword>
<evidence type="ECO:0000256" key="1">
    <source>
        <dbReference type="SAM" id="MobiDB-lite"/>
    </source>
</evidence>
<comment type="caution">
    <text evidence="2">The sequence shown here is derived from an EMBL/GenBank/DDBJ whole genome shotgun (WGS) entry which is preliminary data.</text>
</comment>
<dbReference type="AlphaFoldDB" id="A0A843TS09"/>
<sequence>TQASSHEELLSSGRPEGRKKVLLHFSRTAENATEEGDATLKTRPYRASRNQLHRDGDPRRDLRSVRRMTTLHSPTGMDWSDERPEARLDEGLLFSGWSEDRKKVPPFISRAVEKASGTPVATALTRPIWASRQASYPVATS</sequence>
<feature type="compositionally biased region" description="Basic and acidic residues" evidence="1">
    <location>
        <begin position="52"/>
        <end position="64"/>
    </location>
</feature>
<evidence type="ECO:0000313" key="3">
    <source>
        <dbReference type="Proteomes" id="UP000652761"/>
    </source>
</evidence>
<reference evidence="2" key="1">
    <citation type="submission" date="2017-07" db="EMBL/GenBank/DDBJ databases">
        <title>Taro Niue Genome Assembly and Annotation.</title>
        <authorList>
            <person name="Atibalentja N."/>
            <person name="Keating K."/>
            <person name="Fields C.J."/>
        </authorList>
    </citation>
    <scope>NUCLEOTIDE SEQUENCE</scope>
    <source>
        <strain evidence="2">Niue_2</strain>
        <tissue evidence="2">Leaf</tissue>
    </source>
</reference>
<feature type="non-terminal residue" evidence="2">
    <location>
        <position position="1"/>
    </location>
</feature>
<feature type="non-terminal residue" evidence="2">
    <location>
        <position position="141"/>
    </location>
</feature>
<organism evidence="2 3">
    <name type="scientific">Colocasia esculenta</name>
    <name type="common">Wild taro</name>
    <name type="synonym">Arum esculentum</name>
    <dbReference type="NCBI Taxonomy" id="4460"/>
    <lineage>
        <taxon>Eukaryota</taxon>
        <taxon>Viridiplantae</taxon>
        <taxon>Streptophyta</taxon>
        <taxon>Embryophyta</taxon>
        <taxon>Tracheophyta</taxon>
        <taxon>Spermatophyta</taxon>
        <taxon>Magnoliopsida</taxon>
        <taxon>Liliopsida</taxon>
        <taxon>Araceae</taxon>
        <taxon>Aroideae</taxon>
        <taxon>Colocasieae</taxon>
        <taxon>Colocasia</taxon>
    </lineage>
</organism>
<proteinExistence type="predicted"/>